<dbReference type="EMBL" id="MCBQ01010025">
    <property type="protein sequence ID" value="RKF71522.1"/>
    <property type="molecule type" value="Genomic_DNA"/>
</dbReference>
<feature type="region of interest" description="Disordered" evidence="1">
    <location>
        <begin position="866"/>
        <end position="908"/>
    </location>
</feature>
<evidence type="ECO:0000256" key="1">
    <source>
        <dbReference type="SAM" id="MobiDB-lite"/>
    </source>
</evidence>
<dbReference type="AlphaFoldDB" id="A0A420IAC3"/>
<feature type="compositionally biased region" description="Basic and acidic residues" evidence="1">
    <location>
        <begin position="899"/>
        <end position="908"/>
    </location>
</feature>
<gene>
    <name evidence="2" type="ORF">GcM3_100023</name>
</gene>
<reference evidence="2 3" key="1">
    <citation type="journal article" date="2018" name="BMC Genomics">
        <title>Comparative genome analyses reveal sequence features reflecting distinct modes of host-adaptation between dicot and monocot powdery mildew.</title>
        <authorList>
            <person name="Wu Y."/>
            <person name="Ma X."/>
            <person name="Pan Z."/>
            <person name="Kale S.D."/>
            <person name="Song Y."/>
            <person name="King H."/>
            <person name="Zhang Q."/>
            <person name="Presley C."/>
            <person name="Deng X."/>
            <person name="Wei C.I."/>
            <person name="Xiao S."/>
        </authorList>
    </citation>
    <scope>NUCLEOTIDE SEQUENCE [LARGE SCALE GENOMIC DNA]</scope>
    <source>
        <strain evidence="2">UMSG3</strain>
    </source>
</reference>
<keyword evidence="3" id="KW-1185">Reference proteome</keyword>
<protein>
    <submittedName>
        <fullName evidence="2">Uncharacterized protein</fullName>
    </submittedName>
</protein>
<feature type="compositionally biased region" description="Polar residues" evidence="1">
    <location>
        <begin position="866"/>
        <end position="875"/>
    </location>
</feature>
<feature type="region of interest" description="Disordered" evidence="1">
    <location>
        <begin position="489"/>
        <end position="508"/>
    </location>
</feature>
<evidence type="ECO:0000313" key="2">
    <source>
        <dbReference type="EMBL" id="RKF71522.1"/>
    </source>
</evidence>
<comment type="caution">
    <text evidence="2">The sequence shown here is derived from an EMBL/GenBank/DDBJ whole genome shotgun (WGS) entry which is preliminary data.</text>
</comment>
<name>A0A420IAC3_9PEZI</name>
<feature type="compositionally biased region" description="Acidic residues" evidence="1">
    <location>
        <begin position="878"/>
        <end position="893"/>
    </location>
</feature>
<feature type="region of interest" description="Disordered" evidence="1">
    <location>
        <begin position="220"/>
        <end position="321"/>
    </location>
</feature>
<evidence type="ECO:0000313" key="3">
    <source>
        <dbReference type="Proteomes" id="UP000283383"/>
    </source>
</evidence>
<sequence length="908" mass="103620">MPADLKDLVPRYMGNTYTKIFFNVIIMRVGGDALEVLEQNRRMVACMNDSSCATDDDVVACKDLLMTQFAPVEIEQENDWMAELGSFRQEKTETLTSYYNRAVVLMKNIKLLDKNQDGLTDRVENTPTEKHLLKTLCMAYYMGFNDPVLKRDVFQLKGWSKCSSLLQMHTLVTEEKNDMEQQARVKHELKNAECIQMLKYLQAGSITQADMNTFMAAMGPTSSSSSNITISSPRTHLLTGVTPISNRDRWNPTHIDSSQSNPNHQLQQPQKSRSIRPKNQRNYLYNSRQDRNQTTKSQNSSVPNYQAPNQRKIETPVGYDRSTSSNPFVNGSKIMNVEQVCLLCGSSGNVAVRGDLNCSPGARKLDLIKYAIICSFLFPNDRNVEANMTFIRSRYYNDNFLNTSSISQQTPQFIPDNLDSHMFQCSDQTTSHSQSPGTTKNNYLSNDLERVDVDVFGYEPAGSKRVRIYEDDDSEDEFEKVKRTIKANEREQFERQSRRQKKEKERKVLETISDTTQRNLNSKSIPKASISFAESSKRKSETKLRNIVGREDKGPLDYKKMLENTMMIMSMMDFYQASPEFSITSQKLSTRPEEEELLVEVSFSLVKVGCHRETEPKHNEDKLKFDYLTVSSPKIPTVDLMTIPIIRTTARKDRAFHIPGKVLATRDGKTGNSTWTNQWSAQIRGQIWFSYPHNWSVCYNLKIYLDVINTQAIIMGTADGTSHRITEWVSFFFITGGIQRQICAFVRPERCPTLDLFLLLGLSWLHSVKAVIETCRSQIKIGDKSLGEISTILQGPTFEFAKAHRLLLQPTQIPFQNPLMTEQFGRKIKALESNTKESMKRANFKKSGRILDSITVDGSDYEENQAINDYKSASTDPDVSDEYEYSSDKDSEDVTGSHMGKDHVTRMT</sequence>
<accession>A0A420IAC3</accession>
<dbReference type="Proteomes" id="UP000283383">
    <property type="component" value="Unassembled WGS sequence"/>
</dbReference>
<dbReference type="STRING" id="62708.A0A420IAC3"/>
<feature type="compositionally biased region" description="Polar residues" evidence="1">
    <location>
        <begin position="254"/>
        <end position="272"/>
    </location>
</feature>
<feature type="compositionally biased region" description="Polar residues" evidence="1">
    <location>
        <begin position="294"/>
        <end position="309"/>
    </location>
</feature>
<proteinExistence type="predicted"/>
<feature type="compositionally biased region" description="Low complexity" evidence="1">
    <location>
        <begin position="221"/>
        <end position="232"/>
    </location>
</feature>
<organism evidence="2 3">
    <name type="scientific">Golovinomyces cichoracearum</name>
    <dbReference type="NCBI Taxonomy" id="62708"/>
    <lineage>
        <taxon>Eukaryota</taxon>
        <taxon>Fungi</taxon>
        <taxon>Dikarya</taxon>
        <taxon>Ascomycota</taxon>
        <taxon>Pezizomycotina</taxon>
        <taxon>Leotiomycetes</taxon>
        <taxon>Erysiphales</taxon>
        <taxon>Erysiphaceae</taxon>
        <taxon>Golovinomyces</taxon>
    </lineage>
</organism>